<keyword evidence="2" id="KW-0560">Oxidoreductase</keyword>
<reference evidence="3 4" key="1">
    <citation type="submission" date="2018-04" db="EMBL/GenBank/DDBJ databases">
        <title>Genomic Encyclopedia of Type Strains, Phase IV (KMG-IV): sequencing the most valuable type-strain genomes for metagenomic binning, comparative biology and taxonomic classification.</title>
        <authorList>
            <person name="Goeker M."/>
        </authorList>
    </citation>
    <scope>NUCLEOTIDE SEQUENCE [LARGE SCALE GENOMIC DNA]</scope>
    <source>
        <strain evidence="3 4">DSM 104150</strain>
    </source>
</reference>
<dbReference type="RefSeq" id="WP_110263856.1">
    <property type="nucleotide sequence ID" value="NZ_CAWNXA010000002.1"/>
</dbReference>
<proteinExistence type="predicted"/>
<name>A0A318EHV5_9GAMM</name>
<comment type="caution">
    <text evidence="3">The sequence shown here is derived from an EMBL/GenBank/DDBJ whole genome shotgun (WGS) entry which is preliminary data.</text>
</comment>
<evidence type="ECO:0000256" key="1">
    <source>
        <dbReference type="ARBA" id="ARBA00022857"/>
    </source>
</evidence>
<dbReference type="InterPro" id="IPR036291">
    <property type="entry name" value="NAD(P)-bd_dom_sf"/>
</dbReference>
<organism evidence="3 4">
    <name type="scientific">Sinimarinibacterium flocculans</name>
    <dbReference type="NCBI Taxonomy" id="985250"/>
    <lineage>
        <taxon>Bacteria</taxon>
        <taxon>Pseudomonadati</taxon>
        <taxon>Pseudomonadota</taxon>
        <taxon>Gammaproteobacteria</taxon>
        <taxon>Nevskiales</taxon>
        <taxon>Nevskiaceae</taxon>
        <taxon>Sinimarinibacterium</taxon>
    </lineage>
</organism>
<dbReference type="InterPro" id="IPR045017">
    <property type="entry name" value="DECR2-like"/>
</dbReference>
<evidence type="ECO:0000313" key="3">
    <source>
        <dbReference type="EMBL" id="PXV70158.1"/>
    </source>
</evidence>
<dbReference type="Pfam" id="PF13561">
    <property type="entry name" value="adh_short_C2"/>
    <property type="match status" value="1"/>
</dbReference>
<gene>
    <name evidence="3" type="ORF">C8D93_10210</name>
</gene>
<dbReference type="GO" id="GO:0009062">
    <property type="term" value="P:fatty acid catabolic process"/>
    <property type="evidence" value="ECO:0007669"/>
    <property type="project" value="InterPro"/>
</dbReference>
<dbReference type="PANTHER" id="PTHR43296:SF2">
    <property type="entry name" value="PEROXISOMAL 2,4-DIENOYL-COA REDUCTASE [(3E)-ENOYL-COA-PRODUCING]"/>
    <property type="match status" value="1"/>
</dbReference>
<dbReference type="PANTHER" id="PTHR43296">
    <property type="entry name" value="PEROXISOMAL 2,4-DIENOYL-COA REDUCTASE"/>
    <property type="match status" value="1"/>
</dbReference>
<keyword evidence="1" id="KW-0521">NADP</keyword>
<dbReference type="NCBIfam" id="NF005752">
    <property type="entry name" value="PRK07576.1"/>
    <property type="match status" value="1"/>
</dbReference>
<keyword evidence="4" id="KW-1185">Reference proteome</keyword>
<dbReference type="EMBL" id="QICN01000002">
    <property type="protein sequence ID" value="PXV70158.1"/>
    <property type="molecule type" value="Genomic_DNA"/>
</dbReference>
<protein>
    <submittedName>
        <fullName evidence="3">NAD(P)-dependent dehydrogenase (Short-subunit alcohol dehydrogenase family)</fullName>
    </submittedName>
</protein>
<dbReference type="Gene3D" id="3.40.50.720">
    <property type="entry name" value="NAD(P)-binding Rossmann-like Domain"/>
    <property type="match status" value="1"/>
</dbReference>
<dbReference type="PRINTS" id="PR00081">
    <property type="entry name" value="GDHRDH"/>
</dbReference>
<dbReference type="SUPFAM" id="SSF51735">
    <property type="entry name" value="NAD(P)-binding Rossmann-fold domains"/>
    <property type="match status" value="1"/>
</dbReference>
<accession>A0A318EHV5</accession>
<dbReference type="Proteomes" id="UP000248330">
    <property type="component" value="Unassembled WGS sequence"/>
</dbReference>
<dbReference type="InterPro" id="IPR002347">
    <property type="entry name" value="SDR_fam"/>
</dbReference>
<evidence type="ECO:0000256" key="2">
    <source>
        <dbReference type="ARBA" id="ARBA00023002"/>
    </source>
</evidence>
<evidence type="ECO:0000313" key="4">
    <source>
        <dbReference type="Proteomes" id="UP000248330"/>
    </source>
</evidence>
<dbReference type="GO" id="GO:0008670">
    <property type="term" value="F:2,4-dienoyl-CoA reductase (NADPH) activity"/>
    <property type="evidence" value="ECO:0007669"/>
    <property type="project" value="InterPro"/>
</dbReference>
<sequence>MATTESLFQSGTFSGRNVFVAGGTSGINLAIARRFGELGARPFVISRSQERVDAAVAELATVAPAAAGMAADVRDYAAVETALKTFHDAAGEIDIVVSGAAGNFVAEAAKLSSNGFRTVVDIDLVGTFHVCRAAFPMLRKPGASLINISATQAINPMPGQAHVCAAKAGIDALTKVLAIEWGPLGVRVNGIAPGPVEATEGMSRLTPTDAHRQAVLRAIPLRRYARLSEIADTAVFLCSPAGANFNGEILVCDGGQSTLGSGAFAAAWAGAG</sequence>
<dbReference type="OrthoDB" id="9814396at2"/>
<dbReference type="AlphaFoldDB" id="A0A318EHV5"/>